<dbReference type="SUPFAM" id="SSF52540">
    <property type="entry name" value="P-loop containing nucleoside triphosphate hydrolases"/>
    <property type="match status" value="1"/>
</dbReference>
<evidence type="ECO:0000256" key="1">
    <source>
        <dbReference type="ARBA" id="ARBA00004496"/>
    </source>
</evidence>
<keyword evidence="6" id="KW-0547">Nucleotide-binding</keyword>
<dbReference type="EMBL" id="SAVB01000025">
    <property type="protein sequence ID" value="RWR45245.1"/>
    <property type="molecule type" value="Genomic_DNA"/>
</dbReference>
<keyword evidence="7" id="KW-0067">ATP-binding</keyword>
<dbReference type="Pfam" id="PF02954">
    <property type="entry name" value="HTH_8"/>
    <property type="match status" value="1"/>
</dbReference>
<reference evidence="20 21" key="1">
    <citation type="submission" date="2019-01" db="EMBL/GenBank/DDBJ databases">
        <title>Sinorhodobacter populi sp. nov. isolated from the symptomatic bark tissue of Populus euramericana canker.</title>
        <authorList>
            <person name="Xu G."/>
        </authorList>
    </citation>
    <scope>NUCLEOTIDE SEQUENCE [LARGE SCALE GENOMIC DNA]</scope>
    <source>
        <strain evidence="20 21">CCTCC AB2012026</strain>
    </source>
</reference>
<keyword evidence="3" id="KW-0963">Cytoplasm</keyword>
<dbReference type="InterPro" id="IPR058031">
    <property type="entry name" value="AAA_lid_NorR"/>
</dbReference>
<dbReference type="Pfam" id="PF00072">
    <property type="entry name" value="Response_reg"/>
    <property type="match status" value="1"/>
</dbReference>
<protein>
    <recommendedName>
        <fullName evidence="2">DNA-binding transcriptional regulator NtrC</fullName>
    </recommendedName>
    <alternativeName>
        <fullName evidence="14">Nitrogen regulation protein NR(I)</fullName>
    </alternativeName>
    <alternativeName>
        <fullName evidence="15">Nitrogen regulator I</fullName>
    </alternativeName>
</protein>
<keyword evidence="11" id="KW-0010">Activator</keyword>
<feature type="domain" description="Response regulatory" evidence="19">
    <location>
        <begin position="4"/>
        <end position="118"/>
    </location>
</feature>
<dbReference type="SMART" id="SM00448">
    <property type="entry name" value="REC"/>
    <property type="match status" value="1"/>
</dbReference>
<sequence>MDGTVLVADDDRTIRTVLTQALTRAGCKVHATASLMTLMRWVEEGKGDLVISDVVMPDGNGLEALPRIAQERPGLPVIVISAQNTIMTAIQAAEADAYDYLPKPFDLPDLMKRAARALEQKRKAQVVQKTIEPRTEGGTDLPLVGRTAAMQALYRLVARVMNADLPVLILGESGTGKSLIARAIHDFSDRRTLPFVVAQAADLQGADGPSTLLAKAKGGSLVFDEVGDYDDETQGRIVRMLDALPDPAPRIMATTQVDLSALMEAGKFRQDLFYRLGGVTIAVPALRERVEDIPLLADHFLTRAERDGLGARRFSAEALALVRAYAWPGNVRQLENTVRRLVVTSSEEEITRTEVEFVLGNQPAIEPLRSGGEGEKLSASIARHLRRYFDLHGGNLPAPGLYDRILREMEAPLIEIALDATGGNQARCADLLGINRNTLRKKITDLDIQVTRRRKLM</sequence>
<evidence type="ECO:0000256" key="12">
    <source>
        <dbReference type="ARBA" id="ARBA00023163"/>
    </source>
</evidence>
<keyword evidence="4" id="KW-0678">Repressor</keyword>
<comment type="subcellular location">
    <subcellularLocation>
        <location evidence="1">Cytoplasm</location>
    </subcellularLocation>
</comment>
<dbReference type="CDD" id="cd00009">
    <property type="entry name" value="AAA"/>
    <property type="match status" value="1"/>
</dbReference>
<evidence type="ECO:0000313" key="21">
    <source>
        <dbReference type="Proteomes" id="UP000286594"/>
    </source>
</evidence>
<dbReference type="GO" id="GO:0005524">
    <property type="term" value="F:ATP binding"/>
    <property type="evidence" value="ECO:0007669"/>
    <property type="project" value="UniProtKB-KW"/>
</dbReference>
<evidence type="ECO:0000256" key="9">
    <source>
        <dbReference type="ARBA" id="ARBA00023015"/>
    </source>
</evidence>
<evidence type="ECO:0000256" key="13">
    <source>
        <dbReference type="ARBA" id="ARBA00023231"/>
    </source>
</evidence>
<dbReference type="GO" id="GO:0000160">
    <property type="term" value="P:phosphorelay signal transduction system"/>
    <property type="evidence" value="ECO:0007669"/>
    <property type="project" value="UniProtKB-KW"/>
</dbReference>
<dbReference type="AlphaFoldDB" id="A0A443L7P2"/>
<dbReference type="InterPro" id="IPR001789">
    <property type="entry name" value="Sig_transdc_resp-reg_receiver"/>
</dbReference>
<dbReference type="SUPFAM" id="SSF46689">
    <property type="entry name" value="Homeodomain-like"/>
    <property type="match status" value="1"/>
</dbReference>
<dbReference type="Pfam" id="PF14532">
    <property type="entry name" value="Sigma54_activ_2"/>
    <property type="match status" value="1"/>
</dbReference>
<evidence type="ECO:0000256" key="4">
    <source>
        <dbReference type="ARBA" id="ARBA00022491"/>
    </source>
</evidence>
<evidence type="ECO:0000256" key="7">
    <source>
        <dbReference type="ARBA" id="ARBA00022840"/>
    </source>
</evidence>
<keyword evidence="8" id="KW-0902">Two-component regulatory system</keyword>
<organism evidence="20 21">
    <name type="scientific">Paenirhodobacter ferrireducens</name>
    <dbReference type="NCBI Taxonomy" id="1215032"/>
    <lineage>
        <taxon>Bacteria</taxon>
        <taxon>Pseudomonadati</taxon>
        <taxon>Pseudomonadota</taxon>
        <taxon>Alphaproteobacteria</taxon>
        <taxon>Rhodobacterales</taxon>
        <taxon>Rhodobacter group</taxon>
        <taxon>Paenirhodobacter</taxon>
    </lineage>
</organism>
<dbReference type="Gene3D" id="3.40.50.300">
    <property type="entry name" value="P-loop containing nucleotide triphosphate hydrolases"/>
    <property type="match status" value="1"/>
</dbReference>
<evidence type="ECO:0000259" key="18">
    <source>
        <dbReference type="PROSITE" id="PS50045"/>
    </source>
</evidence>
<proteinExistence type="predicted"/>
<evidence type="ECO:0000313" key="20">
    <source>
        <dbReference type="EMBL" id="RWR45245.1"/>
    </source>
</evidence>
<evidence type="ECO:0000256" key="14">
    <source>
        <dbReference type="ARBA" id="ARBA00029881"/>
    </source>
</evidence>
<dbReference type="OrthoDB" id="9802388at2"/>
<dbReference type="InterPro" id="IPR009057">
    <property type="entry name" value="Homeodomain-like_sf"/>
</dbReference>
<dbReference type="InterPro" id="IPR002197">
    <property type="entry name" value="HTH_Fis"/>
</dbReference>
<evidence type="ECO:0000256" key="6">
    <source>
        <dbReference type="ARBA" id="ARBA00022741"/>
    </source>
</evidence>
<dbReference type="InterPro" id="IPR003593">
    <property type="entry name" value="AAA+_ATPase"/>
</dbReference>
<evidence type="ECO:0000256" key="10">
    <source>
        <dbReference type="ARBA" id="ARBA00023125"/>
    </source>
</evidence>
<evidence type="ECO:0000256" key="15">
    <source>
        <dbReference type="ARBA" id="ARBA00031910"/>
    </source>
</evidence>
<evidence type="ECO:0000256" key="3">
    <source>
        <dbReference type="ARBA" id="ARBA00022490"/>
    </source>
</evidence>
<dbReference type="PROSITE" id="PS50045">
    <property type="entry name" value="SIGMA54_INTERACT_4"/>
    <property type="match status" value="1"/>
</dbReference>
<dbReference type="SUPFAM" id="SSF52172">
    <property type="entry name" value="CheY-like"/>
    <property type="match status" value="1"/>
</dbReference>
<feature type="domain" description="Sigma-54 factor interaction" evidence="18">
    <location>
        <begin position="143"/>
        <end position="343"/>
    </location>
</feature>
<evidence type="ECO:0000256" key="2">
    <source>
        <dbReference type="ARBA" id="ARBA00019059"/>
    </source>
</evidence>
<dbReference type="InterPro" id="IPR025944">
    <property type="entry name" value="Sigma_54_int_dom_CS"/>
</dbReference>
<keyword evidence="10" id="KW-0238">DNA-binding</keyword>
<evidence type="ECO:0000259" key="19">
    <source>
        <dbReference type="PROSITE" id="PS50110"/>
    </source>
</evidence>
<evidence type="ECO:0000256" key="11">
    <source>
        <dbReference type="ARBA" id="ARBA00023159"/>
    </source>
</evidence>
<dbReference type="Proteomes" id="UP000286594">
    <property type="component" value="Unassembled WGS sequence"/>
</dbReference>
<dbReference type="PROSITE" id="PS50110">
    <property type="entry name" value="RESPONSE_REGULATORY"/>
    <property type="match status" value="1"/>
</dbReference>
<dbReference type="InterPro" id="IPR011006">
    <property type="entry name" value="CheY-like_superfamily"/>
</dbReference>
<dbReference type="InterPro" id="IPR025662">
    <property type="entry name" value="Sigma_54_int_dom_ATP-bd_1"/>
</dbReference>
<dbReference type="InterPro" id="IPR002078">
    <property type="entry name" value="Sigma_54_int"/>
</dbReference>
<dbReference type="GO" id="GO:0005737">
    <property type="term" value="C:cytoplasm"/>
    <property type="evidence" value="ECO:0007669"/>
    <property type="project" value="UniProtKB-SubCell"/>
</dbReference>
<dbReference type="GO" id="GO:0006355">
    <property type="term" value="P:regulation of DNA-templated transcription"/>
    <property type="evidence" value="ECO:0007669"/>
    <property type="project" value="InterPro"/>
</dbReference>
<keyword evidence="12" id="KW-0804">Transcription</keyword>
<dbReference type="InterPro" id="IPR027417">
    <property type="entry name" value="P-loop_NTPase"/>
</dbReference>
<evidence type="ECO:0000256" key="5">
    <source>
        <dbReference type="ARBA" id="ARBA00022553"/>
    </source>
</evidence>
<gene>
    <name evidence="20" type="ORF">EOW65_16855</name>
</gene>
<feature type="modified residue" description="4-aspartylphosphate" evidence="17">
    <location>
        <position position="53"/>
    </location>
</feature>
<evidence type="ECO:0000256" key="8">
    <source>
        <dbReference type="ARBA" id="ARBA00023012"/>
    </source>
</evidence>
<dbReference type="RefSeq" id="WP_128151422.1">
    <property type="nucleotide sequence ID" value="NZ_SAVB01000025.1"/>
</dbReference>
<dbReference type="Gene3D" id="1.10.10.60">
    <property type="entry name" value="Homeodomain-like"/>
    <property type="match status" value="1"/>
</dbReference>
<keyword evidence="5 17" id="KW-0597">Phosphoprotein</keyword>
<evidence type="ECO:0000256" key="16">
    <source>
        <dbReference type="ARBA" id="ARBA00043886"/>
    </source>
</evidence>
<dbReference type="PRINTS" id="PR01590">
    <property type="entry name" value="HTHFIS"/>
</dbReference>
<dbReference type="Gene3D" id="3.40.50.2300">
    <property type="match status" value="1"/>
</dbReference>
<dbReference type="PANTHER" id="PTHR32071:SF95">
    <property type="entry name" value="DNA-BINDING TRANSCRIPTIONAL REGULATOR NTRC"/>
    <property type="match status" value="1"/>
</dbReference>
<evidence type="ECO:0000256" key="17">
    <source>
        <dbReference type="PROSITE-ProRule" id="PRU00169"/>
    </source>
</evidence>
<dbReference type="GO" id="GO:0043565">
    <property type="term" value="F:sequence-specific DNA binding"/>
    <property type="evidence" value="ECO:0007669"/>
    <property type="project" value="InterPro"/>
</dbReference>
<dbReference type="Pfam" id="PF25601">
    <property type="entry name" value="AAA_lid_14"/>
    <property type="match status" value="1"/>
</dbReference>
<dbReference type="PROSITE" id="PS00675">
    <property type="entry name" value="SIGMA54_INTERACT_1"/>
    <property type="match status" value="1"/>
</dbReference>
<keyword evidence="9" id="KW-0805">Transcription regulation</keyword>
<dbReference type="Gene3D" id="1.10.8.60">
    <property type="match status" value="1"/>
</dbReference>
<keyword evidence="21" id="KW-1185">Reference proteome</keyword>
<accession>A0A443L7P2</accession>
<name>A0A443L7P2_9RHOB</name>
<keyword evidence="13" id="KW-0535">Nitrogen fixation</keyword>
<dbReference type="SMART" id="SM00382">
    <property type="entry name" value="AAA"/>
    <property type="match status" value="1"/>
</dbReference>
<comment type="function">
    <text evidence="16">Member of the two-component regulatory system NtrB/NtrC, which controls expression of the nitrogen-regulated (ntr) genes in response to nitrogen limitation. Phosphorylated NtrC binds directly to DNA and stimulates the formation of open promoter-sigma54-RNA polymerase complexes.</text>
</comment>
<comment type="caution">
    <text evidence="20">The sequence shown here is derived from an EMBL/GenBank/DDBJ whole genome shotgun (WGS) entry which is preliminary data.</text>
</comment>
<dbReference type="PANTHER" id="PTHR32071">
    <property type="entry name" value="TRANSCRIPTIONAL REGULATORY PROTEIN"/>
    <property type="match status" value="1"/>
</dbReference>
<dbReference type="PROSITE" id="PS00688">
    <property type="entry name" value="SIGMA54_INTERACT_3"/>
    <property type="match status" value="1"/>
</dbReference>